<dbReference type="Proteomes" id="UP000095283">
    <property type="component" value="Unplaced"/>
</dbReference>
<evidence type="ECO:0000313" key="2">
    <source>
        <dbReference type="Proteomes" id="UP000095283"/>
    </source>
</evidence>
<keyword evidence="1" id="KW-1133">Transmembrane helix</keyword>
<sequence>MNSNYLLGQGSKEEVENLTIGISLVCAQVIFRCVLNFKFLKKYVFFNILFLWYKYIIKCTIEYLQNVDNEPRSTGFVVNIDAVYHPQKPWFTYDQLLIWTEERKNIILPFTDEKTNMKQTKDMTEWDRIMMVTPYREKEAEVFIDEMSCANDPQKSDCSLLASCRGINIEPPSNDNKENYEYDPCEGNDVLIFTIEKRKQALKFVPFMFSLIIFNNYVIICHRVEPDRNYRIVIKEGAFDTNTEEIRWRVSLHDVNLFDPTKSCLEQGIVVHPNRKDLMLMKLSKRDLRKRIEATLKDGTKVAAQLEHRTKGGTVKHQPYIIIWGLVVLAFLASLVSFIIVIHRTRVQRITIVVKNKGRKDYMETSNVL</sequence>
<feature type="transmembrane region" description="Helical" evidence="1">
    <location>
        <begin position="321"/>
        <end position="342"/>
    </location>
</feature>
<proteinExistence type="predicted"/>
<dbReference type="WBParaSite" id="Hba_18988">
    <property type="protein sequence ID" value="Hba_18988"/>
    <property type="gene ID" value="Hba_18988"/>
</dbReference>
<protein>
    <submittedName>
        <fullName evidence="3">Major sperm protein</fullName>
    </submittedName>
</protein>
<feature type="transmembrane region" description="Helical" evidence="1">
    <location>
        <begin position="20"/>
        <end position="40"/>
    </location>
</feature>
<keyword evidence="1" id="KW-0472">Membrane</keyword>
<accession>A0A1I7XMI0</accession>
<feature type="transmembrane region" description="Helical" evidence="1">
    <location>
        <begin position="201"/>
        <end position="220"/>
    </location>
</feature>
<keyword evidence="1" id="KW-0812">Transmembrane</keyword>
<organism evidence="2 3">
    <name type="scientific">Heterorhabditis bacteriophora</name>
    <name type="common">Entomopathogenic nematode worm</name>
    <dbReference type="NCBI Taxonomy" id="37862"/>
    <lineage>
        <taxon>Eukaryota</taxon>
        <taxon>Metazoa</taxon>
        <taxon>Ecdysozoa</taxon>
        <taxon>Nematoda</taxon>
        <taxon>Chromadorea</taxon>
        <taxon>Rhabditida</taxon>
        <taxon>Rhabditina</taxon>
        <taxon>Rhabditomorpha</taxon>
        <taxon>Strongyloidea</taxon>
        <taxon>Heterorhabditidae</taxon>
        <taxon>Heterorhabditis</taxon>
    </lineage>
</organism>
<dbReference type="AlphaFoldDB" id="A0A1I7XMI0"/>
<name>A0A1I7XMI0_HETBA</name>
<evidence type="ECO:0000313" key="3">
    <source>
        <dbReference type="WBParaSite" id="Hba_18988"/>
    </source>
</evidence>
<reference evidence="3" key="1">
    <citation type="submission" date="2016-11" db="UniProtKB">
        <authorList>
            <consortium name="WormBaseParasite"/>
        </authorList>
    </citation>
    <scope>IDENTIFICATION</scope>
</reference>
<evidence type="ECO:0000256" key="1">
    <source>
        <dbReference type="SAM" id="Phobius"/>
    </source>
</evidence>
<keyword evidence="2" id="KW-1185">Reference proteome</keyword>